<evidence type="ECO:0000256" key="3">
    <source>
        <dbReference type="ARBA" id="ARBA00022448"/>
    </source>
</evidence>
<dbReference type="PANTHER" id="PTHR48042">
    <property type="entry name" value="ABC TRANSPORTER G FAMILY MEMBER 11"/>
    <property type="match status" value="1"/>
</dbReference>
<dbReference type="InterPro" id="IPR013525">
    <property type="entry name" value="ABC2_TM"/>
</dbReference>
<evidence type="ECO:0000256" key="4">
    <source>
        <dbReference type="ARBA" id="ARBA00022692"/>
    </source>
</evidence>
<dbReference type="AlphaFoldDB" id="A0A8H3SUP0"/>
<dbReference type="SMART" id="SM00382">
    <property type="entry name" value="AAA"/>
    <property type="match status" value="1"/>
</dbReference>
<evidence type="ECO:0000256" key="10">
    <source>
        <dbReference type="SAM" id="Phobius"/>
    </source>
</evidence>
<feature type="transmembrane region" description="Helical" evidence="10">
    <location>
        <begin position="447"/>
        <end position="470"/>
    </location>
</feature>
<comment type="caution">
    <text evidence="11">The sequence shown here is derived from an EMBL/GenBank/DDBJ whole genome shotgun (WGS) entry which is preliminary data.</text>
</comment>
<keyword evidence="5" id="KW-0547">Nucleotide-binding</keyword>
<comment type="subcellular location">
    <subcellularLocation>
        <location evidence="1">Membrane</location>
        <topology evidence="1">Multi-pass membrane protein</topology>
    </subcellularLocation>
</comment>
<evidence type="ECO:0000256" key="2">
    <source>
        <dbReference type="ARBA" id="ARBA00005814"/>
    </source>
</evidence>
<dbReference type="Proteomes" id="UP001144157">
    <property type="component" value="Unassembled WGS sequence"/>
</dbReference>
<feature type="region of interest" description="Disordered" evidence="9">
    <location>
        <begin position="1"/>
        <end position="20"/>
    </location>
</feature>
<dbReference type="EMBL" id="BRPE01000007">
    <property type="protein sequence ID" value="GLA85709.1"/>
    <property type="molecule type" value="Genomic_DNA"/>
</dbReference>
<dbReference type="FunFam" id="3.40.50.300:FF:001305">
    <property type="entry name" value="ABCG transporter ABC superfamily"/>
    <property type="match status" value="1"/>
</dbReference>
<dbReference type="InterPro" id="IPR003439">
    <property type="entry name" value="ABC_transporter-like_ATP-bd"/>
</dbReference>
<dbReference type="InterPro" id="IPR027417">
    <property type="entry name" value="P-loop_NTPase"/>
</dbReference>
<feature type="transmembrane region" description="Helical" evidence="10">
    <location>
        <begin position="403"/>
        <end position="426"/>
    </location>
</feature>
<dbReference type="CDD" id="cd03213">
    <property type="entry name" value="ABCG_EPDR"/>
    <property type="match status" value="1"/>
</dbReference>
<keyword evidence="8 10" id="KW-0472">Membrane</keyword>
<feature type="transmembrane region" description="Helical" evidence="10">
    <location>
        <begin position="510"/>
        <end position="532"/>
    </location>
</feature>
<keyword evidence="7 10" id="KW-1133">Transmembrane helix</keyword>
<sequence>MDDLSSKLDGSDLERNEAPSYFKNNTVNDFSWRDLTVTVKDRHTKQPRNLIDGISGSVQQGELVALMGPSGCGKTTLLNVLARRAASSGAKTTGDCYVDGKTVDNATFGRLTSYVEQEDALIGSLTVRETLKFAADLSLPSSVTKFQRKERIHSLLQAFGIQNQASTLVGTPIRKGISGGQKRRVSVASQLMTCPKILFLDEPTSGLDSSASFEVISYVKEMAVANNLIIIASIHQPSTTTFQLFDKLLLLSSGKTCYFGPVTEVPTYFDSIGYTLPMNTNPAEFILDLVSSDFAGSTHAMSKDQVQRIHTSWTESSNAAALAEQVSQRTVLSEKQSAKLDMDELSRPGILSITLTLLHRSFIKSYRDVVAYGIRIVMYLGLAIMMGTVWLRLHTEQSYIQPFINAIFFGSAFMSFMAVAYVPAFIEDRMTFIKERANGLYGALPFIVSNFIIGLPFLFIISLLFSIISYWLSNFNPTATSFFTWVMWLFLDLVAAESLVVFMTSIFPNFVISLALVAFANGLWMSVGGFLVTPKILNPFWKYVFHYIDYQAYVFQGMMVNEFQHRIYSCGDSCQCMYQTDLANECKIRGTGVLQEYGYATGRTGKWVGILVGIIAVYRLFAYIALVVRRT</sequence>
<protein>
    <submittedName>
        <fullName evidence="11">Uncharacterized protein</fullName>
    </submittedName>
</protein>
<feature type="transmembrane region" description="Helical" evidence="10">
    <location>
        <begin position="607"/>
        <end position="628"/>
    </location>
</feature>
<dbReference type="Pfam" id="PF19055">
    <property type="entry name" value="ABC2_membrane_7"/>
    <property type="match status" value="1"/>
</dbReference>
<dbReference type="GO" id="GO:0016887">
    <property type="term" value="F:ATP hydrolysis activity"/>
    <property type="evidence" value="ECO:0007669"/>
    <property type="project" value="InterPro"/>
</dbReference>
<proteinExistence type="inferred from homology"/>
<name>A0A8H3SUP0_ASPTU</name>
<evidence type="ECO:0000256" key="1">
    <source>
        <dbReference type="ARBA" id="ARBA00004141"/>
    </source>
</evidence>
<dbReference type="Pfam" id="PF00005">
    <property type="entry name" value="ABC_tran"/>
    <property type="match status" value="1"/>
</dbReference>
<dbReference type="InterPro" id="IPR043926">
    <property type="entry name" value="ABCG_dom"/>
</dbReference>
<evidence type="ECO:0000256" key="5">
    <source>
        <dbReference type="ARBA" id="ARBA00022741"/>
    </source>
</evidence>
<keyword evidence="3" id="KW-0813">Transport</keyword>
<evidence type="ECO:0000256" key="8">
    <source>
        <dbReference type="ARBA" id="ARBA00023136"/>
    </source>
</evidence>
<evidence type="ECO:0000313" key="11">
    <source>
        <dbReference type="EMBL" id="GLA85709.1"/>
    </source>
</evidence>
<evidence type="ECO:0000313" key="12">
    <source>
        <dbReference type="Proteomes" id="UP001144157"/>
    </source>
</evidence>
<dbReference type="Gene3D" id="3.40.50.300">
    <property type="entry name" value="P-loop containing nucleotide triphosphate hydrolases"/>
    <property type="match status" value="1"/>
</dbReference>
<keyword evidence="6" id="KW-0067">ATP-binding</keyword>
<dbReference type="InterPro" id="IPR017871">
    <property type="entry name" value="ABC_transporter-like_CS"/>
</dbReference>
<organism evidence="11 12">
    <name type="scientific">Aspergillus tubingensis</name>
    <dbReference type="NCBI Taxonomy" id="5068"/>
    <lineage>
        <taxon>Eukaryota</taxon>
        <taxon>Fungi</taxon>
        <taxon>Dikarya</taxon>
        <taxon>Ascomycota</taxon>
        <taxon>Pezizomycotina</taxon>
        <taxon>Eurotiomycetes</taxon>
        <taxon>Eurotiomycetidae</taxon>
        <taxon>Eurotiales</taxon>
        <taxon>Aspergillaceae</taxon>
        <taxon>Aspergillus</taxon>
        <taxon>Aspergillus subgen. Circumdati</taxon>
    </lineage>
</organism>
<keyword evidence="4 10" id="KW-0812">Transmembrane</keyword>
<dbReference type="PANTHER" id="PTHR48042:SF11">
    <property type="entry name" value="ABC TRANSPORTER G FAMILY MEMBER 11"/>
    <property type="match status" value="1"/>
</dbReference>
<evidence type="ECO:0000256" key="6">
    <source>
        <dbReference type="ARBA" id="ARBA00022840"/>
    </source>
</evidence>
<dbReference type="GO" id="GO:0005524">
    <property type="term" value="F:ATP binding"/>
    <property type="evidence" value="ECO:0007669"/>
    <property type="project" value="UniProtKB-KW"/>
</dbReference>
<feature type="transmembrane region" description="Helical" evidence="10">
    <location>
        <begin position="482"/>
        <end position="503"/>
    </location>
</feature>
<gene>
    <name evidence="11" type="ORF">AtubIFM56815_009951</name>
</gene>
<evidence type="ECO:0000256" key="7">
    <source>
        <dbReference type="ARBA" id="ARBA00022989"/>
    </source>
</evidence>
<dbReference type="InterPro" id="IPR052215">
    <property type="entry name" value="Plant_ABCG"/>
</dbReference>
<dbReference type="PROSITE" id="PS00211">
    <property type="entry name" value="ABC_TRANSPORTER_1"/>
    <property type="match status" value="1"/>
</dbReference>
<accession>A0A8H3SUP0</accession>
<dbReference type="SUPFAM" id="SSF52540">
    <property type="entry name" value="P-loop containing nucleoside triphosphate hydrolases"/>
    <property type="match status" value="1"/>
</dbReference>
<comment type="similarity">
    <text evidence="2">Belongs to the ABC transporter superfamily. ABCG family. Eye pigment precursor importer (TC 3.A.1.204) subfamily.</text>
</comment>
<dbReference type="Pfam" id="PF01061">
    <property type="entry name" value="ABC2_membrane"/>
    <property type="match status" value="1"/>
</dbReference>
<feature type="transmembrane region" description="Helical" evidence="10">
    <location>
        <begin position="369"/>
        <end position="391"/>
    </location>
</feature>
<dbReference type="GO" id="GO:0016020">
    <property type="term" value="C:membrane"/>
    <property type="evidence" value="ECO:0007669"/>
    <property type="project" value="UniProtKB-SubCell"/>
</dbReference>
<evidence type="ECO:0000256" key="9">
    <source>
        <dbReference type="SAM" id="MobiDB-lite"/>
    </source>
</evidence>
<feature type="compositionally biased region" description="Basic and acidic residues" evidence="9">
    <location>
        <begin position="1"/>
        <end position="17"/>
    </location>
</feature>
<dbReference type="PROSITE" id="PS50893">
    <property type="entry name" value="ABC_TRANSPORTER_2"/>
    <property type="match status" value="1"/>
</dbReference>
<dbReference type="GO" id="GO:0140359">
    <property type="term" value="F:ABC-type transporter activity"/>
    <property type="evidence" value="ECO:0007669"/>
    <property type="project" value="InterPro"/>
</dbReference>
<dbReference type="InterPro" id="IPR003593">
    <property type="entry name" value="AAA+_ATPase"/>
</dbReference>
<reference evidence="11" key="1">
    <citation type="submission" date="2022-07" db="EMBL/GenBank/DDBJ databases">
        <title>Taxonomy of Aspergillus series Nigri: significant species reduction supported by multi-species coalescent approaches.</title>
        <authorList>
            <person name="Bian C."/>
            <person name="Kusuya Y."/>
            <person name="Sklenar F."/>
            <person name="D'hooge E."/>
            <person name="Yaguchi T."/>
            <person name="Takahashi H."/>
            <person name="Hubka V."/>
        </authorList>
    </citation>
    <scope>NUCLEOTIDE SEQUENCE</scope>
    <source>
        <strain evidence="11">IFM 56815</strain>
    </source>
</reference>